<evidence type="ECO:0000313" key="3">
    <source>
        <dbReference type="Proteomes" id="UP000185608"/>
    </source>
</evidence>
<dbReference type="EMBL" id="CP016070">
    <property type="protein sequence ID" value="AOW79710.1"/>
    <property type="molecule type" value="Genomic_DNA"/>
</dbReference>
<protein>
    <submittedName>
        <fullName evidence="2">Chaperone protein TorD</fullName>
    </submittedName>
</protein>
<dbReference type="Pfam" id="PF02613">
    <property type="entry name" value="Nitrate_red_del"/>
    <property type="match status" value="1"/>
</dbReference>
<evidence type="ECO:0000256" key="1">
    <source>
        <dbReference type="ARBA" id="ARBA00023186"/>
    </source>
</evidence>
<dbReference type="PANTHER" id="PTHR34227:SF1">
    <property type="entry name" value="DIMETHYL SULFOXIDE REDUCTASE CHAPERONE-RELATED"/>
    <property type="match status" value="1"/>
</dbReference>
<keyword evidence="1" id="KW-0143">Chaperone</keyword>
<dbReference type="STRING" id="1873524.HSR6_0498"/>
<dbReference type="KEGG" id="halh:HTSR_0514"/>
<evidence type="ECO:0000313" key="2">
    <source>
        <dbReference type="EMBL" id="AOW79710.1"/>
    </source>
</evidence>
<dbReference type="GeneID" id="29828524"/>
<dbReference type="AlphaFoldDB" id="A0A1D8S2X7"/>
<dbReference type="RefSeq" id="WP_070364459.1">
    <property type="nucleotide sequence ID" value="NZ_CP016070.1"/>
</dbReference>
<dbReference type="SUPFAM" id="SSF89155">
    <property type="entry name" value="TorD-like"/>
    <property type="match status" value="1"/>
</dbReference>
<dbReference type="Proteomes" id="UP000185608">
    <property type="component" value="Chromosome"/>
</dbReference>
<dbReference type="Gene3D" id="1.10.3480.10">
    <property type="entry name" value="TorD-like"/>
    <property type="match status" value="1"/>
</dbReference>
<dbReference type="InterPro" id="IPR050289">
    <property type="entry name" value="TorD/DmsD_chaperones"/>
</dbReference>
<reference evidence="2 3" key="1">
    <citation type="submission" date="2016-06" db="EMBL/GenBank/DDBJ databases">
        <title>Discovery of anaerobic lithoheterotrophic haloarchaeon capable of sulfur respiration by hydrogen and formate.</title>
        <authorList>
            <person name="Sorokin D.Y."/>
            <person name="Kublanov I.V."/>
            <person name="Roman P."/>
            <person name="Sinninghe Damste J.S."/>
            <person name="Golyshin P.N."/>
            <person name="Rojo D."/>
            <person name="Ciordia S."/>
            <person name="Mena Md.C."/>
            <person name="Ferrer M."/>
            <person name="Smedile F."/>
            <person name="Messina E."/>
            <person name="La Cono V."/>
            <person name="Yakimov M.M."/>
        </authorList>
    </citation>
    <scope>NUCLEOTIDE SEQUENCE [LARGE SCALE GENOMIC DNA]</scope>
    <source>
        <strain evidence="2 3">HTSR1</strain>
    </source>
</reference>
<dbReference type="InterPro" id="IPR020945">
    <property type="entry name" value="DMSO/NO3_reduct_chaperone"/>
</dbReference>
<accession>A0A1D8S2X7</accession>
<sequence>MAATSPPTDPTSTPVDEQYAVLAACWRHPDEGVMDAIDAGLFADELPERPARQALSVEYSRLFDGPGDHPCPPYESVYRDAEPDQEFGLVMGTSTGSVEEYYAAHGLTADAYAELPDHVAVELEFAGLLSAQDEAAFDDFAEEHLRTWLPSFTERVEEATREPFYAAVASATRELIRADSD</sequence>
<organism evidence="2 3">
    <name type="scientific">Halodesulfurarchaeum formicicum</name>
    <dbReference type="NCBI Taxonomy" id="1873524"/>
    <lineage>
        <taxon>Archaea</taxon>
        <taxon>Methanobacteriati</taxon>
        <taxon>Methanobacteriota</taxon>
        <taxon>Stenosarchaea group</taxon>
        <taxon>Halobacteria</taxon>
        <taxon>Halobacteriales</taxon>
        <taxon>Halobacteriaceae</taxon>
        <taxon>Halodesulfurarchaeum</taxon>
    </lineage>
</organism>
<dbReference type="PANTHER" id="PTHR34227">
    <property type="entry name" value="CHAPERONE PROTEIN YCDY"/>
    <property type="match status" value="1"/>
</dbReference>
<gene>
    <name evidence="2" type="ORF">HTSR_0514</name>
</gene>
<dbReference type="InterPro" id="IPR036411">
    <property type="entry name" value="TorD-like_sf"/>
</dbReference>
<proteinExistence type="predicted"/>
<name>A0A1D8S2X7_9EURY</name>